<dbReference type="AlphaFoldDB" id="A0AAW1JY03"/>
<evidence type="ECO:0000256" key="4">
    <source>
        <dbReference type="ARBA" id="ARBA00023212"/>
    </source>
</evidence>
<dbReference type="InterPro" id="IPR027640">
    <property type="entry name" value="Kinesin-like_fam"/>
</dbReference>
<reference evidence="8 9" key="1">
    <citation type="journal article" date="2024" name="BMC Genomics">
        <title>De novo assembly and annotation of Popillia japonica's genome with initial clues to its potential as an invasive pest.</title>
        <authorList>
            <person name="Cucini C."/>
            <person name="Boschi S."/>
            <person name="Funari R."/>
            <person name="Cardaioli E."/>
            <person name="Iannotti N."/>
            <person name="Marturano G."/>
            <person name="Paoli F."/>
            <person name="Bruttini M."/>
            <person name="Carapelli A."/>
            <person name="Frati F."/>
            <person name="Nardi F."/>
        </authorList>
    </citation>
    <scope>NUCLEOTIDE SEQUENCE [LARGE SCALE GENOMIC DNA]</scope>
    <source>
        <strain evidence="8">DMR45628</strain>
    </source>
</reference>
<keyword evidence="2 5" id="KW-0547">Nucleotide-binding</keyword>
<evidence type="ECO:0000313" key="9">
    <source>
        <dbReference type="Proteomes" id="UP001458880"/>
    </source>
</evidence>
<protein>
    <recommendedName>
        <fullName evidence="6">Kinesin-like protein</fullName>
    </recommendedName>
</protein>
<evidence type="ECO:0000313" key="8">
    <source>
        <dbReference type="EMBL" id="KAK9709795.1"/>
    </source>
</evidence>
<keyword evidence="4" id="KW-0963">Cytoplasm</keyword>
<dbReference type="InterPro" id="IPR036961">
    <property type="entry name" value="Kinesin_motor_dom_sf"/>
</dbReference>
<dbReference type="Gene3D" id="3.40.850.10">
    <property type="entry name" value="Kinesin motor domain"/>
    <property type="match status" value="1"/>
</dbReference>
<feature type="domain" description="Kinesin motor" evidence="7">
    <location>
        <begin position="5"/>
        <end position="329"/>
    </location>
</feature>
<dbReference type="SMART" id="SM00129">
    <property type="entry name" value="KISc"/>
    <property type="match status" value="1"/>
</dbReference>
<dbReference type="GO" id="GO:0005874">
    <property type="term" value="C:microtubule"/>
    <property type="evidence" value="ECO:0007669"/>
    <property type="project" value="UniProtKB-KW"/>
</dbReference>
<dbReference type="GO" id="GO:0003777">
    <property type="term" value="F:microtubule motor activity"/>
    <property type="evidence" value="ECO:0007669"/>
    <property type="project" value="InterPro"/>
</dbReference>
<dbReference type="Proteomes" id="UP001458880">
    <property type="component" value="Unassembled WGS sequence"/>
</dbReference>
<evidence type="ECO:0000259" key="7">
    <source>
        <dbReference type="PROSITE" id="PS50067"/>
    </source>
</evidence>
<dbReference type="PROSITE" id="PS50067">
    <property type="entry name" value="KINESIN_MOTOR_2"/>
    <property type="match status" value="1"/>
</dbReference>
<feature type="binding site" evidence="5">
    <location>
        <begin position="82"/>
        <end position="89"/>
    </location>
    <ligand>
        <name>ATP</name>
        <dbReference type="ChEBI" id="CHEBI:30616"/>
    </ligand>
</feature>
<dbReference type="InterPro" id="IPR001752">
    <property type="entry name" value="Kinesin_motor_dom"/>
</dbReference>
<dbReference type="PANTHER" id="PTHR47968">
    <property type="entry name" value="CENTROMERE PROTEIN E"/>
    <property type="match status" value="1"/>
</dbReference>
<evidence type="ECO:0000256" key="6">
    <source>
        <dbReference type="RuleBase" id="RU000394"/>
    </source>
</evidence>
<dbReference type="SUPFAM" id="SSF52540">
    <property type="entry name" value="P-loop containing nucleoside triphosphate hydrolases"/>
    <property type="match status" value="1"/>
</dbReference>
<organism evidence="8 9">
    <name type="scientific">Popillia japonica</name>
    <name type="common">Japanese beetle</name>
    <dbReference type="NCBI Taxonomy" id="7064"/>
    <lineage>
        <taxon>Eukaryota</taxon>
        <taxon>Metazoa</taxon>
        <taxon>Ecdysozoa</taxon>
        <taxon>Arthropoda</taxon>
        <taxon>Hexapoda</taxon>
        <taxon>Insecta</taxon>
        <taxon>Pterygota</taxon>
        <taxon>Neoptera</taxon>
        <taxon>Endopterygota</taxon>
        <taxon>Coleoptera</taxon>
        <taxon>Polyphaga</taxon>
        <taxon>Scarabaeiformia</taxon>
        <taxon>Scarabaeidae</taxon>
        <taxon>Rutelinae</taxon>
        <taxon>Popillia</taxon>
    </lineage>
</organism>
<dbReference type="PANTHER" id="PTHR47968:SF67">
    <property type="entry name" value="KINESIN MOTOR DOMAIN-CONTAINING PROTEIN"/>
    <property type="match status" value="1"/>
</dbReference>
<comment type="caution">
    <text evidence="8">The sequence shown here is derived from an EMBL/GenBank/DDBJ whole genome shotgun (WGS) entry which is preliminary data.</text>
</comment>
<keyword evidence="3 5" id="KW-0067">ATP-binding</keyword>
<dbReference type="GO" id="GO:0008017">
    <property type="term" value="F:microtubule binding"/>
    <property type="evidence" value="ECO:0007669"/>
    <property type="project" value="InterPro"/>
</dbReference>
<keyword evidence="9" id="KW-1185">Reference proteome</keyword>
<dbReference type="PROSITE" id="PS00411">
    <property type="entry name" value="KINESIN_MOTOR_1"/>
    <property type="match status" value="1"/>
</dbReference>
<gene>
    <name evidence="8" type="ORF">QE152_g26418</name>
</gene>
<evidence type="ECO:0000256" key="5">
    <source>
        <dbReference type="PROSITE-ProRule" id="PRU00283"/>
    </source>
</evidence>
<keyword evidence="5 6" id="KW-0505">Motor protein</keyword>
<dbReference type="InterPro" id="IPR027417">
    <property type="entry name" value="P-loop_NTPase"/>
</dbReference>
<dbReference type="Pfam" id="PF00225">
    <property type="entry name" value="Kinesin"/>
    <property type="match status" value="1"/>
</dbReference>
<dbReference type="InterPro" id="IPR019821">
    <property type="entry name" value="Kinesin_motor_CS"/>
</dbReference>
<comment type="subcellular location">
    <subcellularLocation>
        <location evidence="1">Cytoplasm</location>
        <location evidence="1">Cytoskeleton</location>
    </subcellularLocation>
</comment>
<sequence length="453" mass="52080">MVKNSIKVYARVKRERNWKSKSNYYITPKTEHEELIFDLAGEADPVLNKAHKYRKVDVFDVIAKPLINSVFNGFNGTIFAYGQTGSGKTYAITGSPDEYEDRGILPRTIEQIFQYVKTTTTQYSIYVSYLEIYNEVGYDLLNAKHRPTRLEELPRVALLEDANGEAHLRNLSILPVTNEQEAMRLLFLGDTNRTIAETPMNEYSSRSHCIFTIYVTVTSERCERIRRSKLHLVDLAGSERVHKSKISGITLKEAKHINLSLYYLEQVIIALSQTHRSHIPFRNSMMTYILRDSLSGNSLTAMLATLAITRKNIRETLTTCKFAQRVASICTEATINEEIDPQKEILFLRGEVDELRRQLSQLKGINTNEKLSEKQEENCKSTVRDYIKGCADEILADLGVEEMRFCLKLMRDNIIERDRKSNQPQQYSDNFNSALALKYNKMISEKDEEIGIL</sequence>
<comment type="similarity">
    <text evidence="5 6">Belongs to the TRAFAC class myosin-kinesin ATPase superfamily. Kinesin family.</text>
</comment>
<accession>A0AAW1JY03</accession>
<name>A0AAW1JY03_POPJA</name>
<dbReference type="GO" id="GO:0005524">
    <property type="term" value="F:ATP binding"/>
    <property type="evidence" value="ECO:0007669"/>
    <property type="project" value="UniProtKB-UniRule"/>
</dbReference>
<keyword evidence="6" id="KW-0493">Microtubule</keyword>
<evidence type="ECO:0000256" key="2">
    <source>
        <dbReference type="ARBA" id="ARBA00022741"/>
    </source>
</evidence>
<dbReference type="EMBL" id="JASPKY010000302">
    <property type="protein sequence ID" value="KAK9709795.1"/>
    <property type="molecule type" value="Genomic_DNA"/>
</dbReference>
<evidence type="ECO:0000256" key="1">
    <source>
        <dbReference type="ARBA" id="ARBA00004245"/>
    </source>
</evidence>
<dbReference type="GO" id="GO:0007018">
    <property type="term" value="P:microtubule-based movement"/>
    <property type="evidence" value="ECO:0007669"/>
    <property type="project" value="InterPro"/>
</dbReference>
<keyword evidence="4" id="KW-0206">Cytoskeleton</keyword>
<dbReference type="PRINTS" id="PR00380">
    <property type="entry name" value="KINESINHEAVY"/>
</dbReference>
<evidence type="ECO:0000256" key="3">
    <source>
        <dbReference type="ARBA" id="ARBA00022840"/>
    </source>
</evidence>
<proteinExistence type="inferred from homology"/>